<reference evidence="2 3" key="1">
    <citation type="submission" date="2009-03" db="EMBL/GenBank/DDBJ databases">
        <authorList>
            <person name="Warren W."/>
            <person name="Ye L."/>
            <person name="Minx P."/>
            <person name="Worley K."/>
            <person name="Gibbs R."/>
            <person name="Wilson R.K."/>
        </authorList>
    </citation>
    <scope>NUCLEOTIDE SEQUENCE [LARGE SCALE GENOMIC DNA]</scope>
</reference>
<dbReference type="Proteomes" id="UP000008225">
    <property type="component" value="Chromosome 1"/>
</dbReference>
<proteinExistence type="predicted"/>
<name>A0A8I3WHD0_CALJA</name>
<evidence type="ECO:0000313" key="3">
    <source>
        <dbReference type="Proteomes" id="UP000008225"/>
    </source>
</evidence>
<keyword evidence="1" id="KW-0472">Membrane</keyword>
<keyword evidence="3" id="KW-1185">Reference proteome</keyword>
<evidence type="ECO:0000313" key="2">
    <source>
        <dbReference type="Ensembl" id="ENSCJAP00000088779.1"/>
    </source>
</evidence>
<dbReference type="PANTHER" id="PTHR46254">
    <property type="entry name" value="PROTEIN GVQW1-RELATED"/>
    <property type="match status" value="1"/>
</dbReference>
<sequence length="92" mass="10827">LFETSSPFVLFFSFFFFFFFFFLRHSFTLFAKAGVQWQDISSLQPPPPMFKRFSCLSLPSNWDHRYVPTRPANFCSFSRDRVSPHVGQAGLK</sequence>
<reference evidence="2" key="2">
    <citation type="submission" date="2025-08" db="UniProtKB">
        <authorList>
            <consortium name="Ensembl"/>
        </authorList>
    </citation>
    <scope>IDENTIFICATION</scope>
</reference>
<dbReference type="Ensembl" id="ENSCJAT00000131222.1">
    <property type="protein sequence ID" value="ENSCJAP00000088779.1"/>
    <property type="gene ID" value="ENSCJAG00000085595.1"/>
</dbReference>
<accession>A0A8I3WHD0</accession>
<dbReference type="GeneTree" id="ENSGT00940000161627"/>
<keyword evidence="1" id="KW-1133">Transmembrane helix</keyword>
<organism evidence="2 3">
    <name type="scientific">Callithrix jacchus</name>
    <name type="common">White-tufted-ear marmoset</name>
    <name type="synonym">Simia Jacchus</name>
    <dbReference type="NCBI Taxonomy" id="9483"/>
    <lineage>
        <taxon>Eukaryota</taxon>
        <taxon>Metazoa</taxon>
        <taxon>Chordata</taxon>
        <taxon>Craniata</taxon>
        <taxon>Vertebrata</taxon>
        <taxon>Euteleostomi</taxon>
        <taxon>Mammalia</taxon>
        <taxon>Eutheria</taxon>
        <taxon>Euarchontoglires</taxon>
        <taxon>Primates</taxon>
        <taxon>Haplorrhini</taxon>
        <taxon>Platyrrhini</taxon>
        <taxon>Cebidae</taxon>
        <taxon>Callitrichinae</taxon>
        <taxon>Callithrix</taxon>
        <taxon>Callithrix</taxon>
    </lineage>
</organism>
<reference evidence="2" key="3">
    <citation type="submission" date="2025-09" db="UniProtKB">
        <authorList>
            <consortium name="Ensembl"/>
        </authorList>
    </citation>
    <scope>IDENTIFICATION</scope>
</reference>
<feature type="transmembrane region" description="Helical" evidence="1">
    <location>
        <begin position="6"/>
        <end position="23"/>
    </location>
</feature>
<protein>
    <submittedName>
        <fullName evidence="2">Uncharacterized protein</fullName>
    </submittedName>
</protein>
<evidence type="ECO:0000256" key="1">
    <source>
        <dbReference type="SAM" id="Phobius"/>
    </source>
</evidence>
<dbReference type="AlphaFoldDB" id="A0A8I3WHD0"/>
<keyword evidence="1" id="KW-0812">Transmembrane</keyword>